<dbReference type="KEGG" id="mmob:F6R98_19985"/>
<dbReference type="RefSeq" id="WP_153250587.1">
    <property type="nucleotide sequence ID" value="NZ_CP044205.1"/>
</dbReference>
<dbReference type="InParanoid" id="A0A5Q0BR03"/>
<accession>A0A5Q0BR03</accession>
<dbReference type="EMBL" id="CP044205">
    <property type="protein sequence ID" value="QFY44624.1"/>
    <property type="molecule type" value="Genomic_DNA"/>
</dbReference>
<evidence type="ECO:0000313" key="1">
    <source>
        <dbReference type="EMBL" id="QFY44624.1"/>
    </source>
</evidence>
<dbReference type="AlphaFoldDB" id="A0A5Q0BR03"/>
<gene>
    <name evidence="1" type="ORF">F6R98_19985</name>
</gene>
<name>A0A5Q0BR03_9GAMM</name>
<protein>
    <submittedName>
        <fullName evidence="1">Uncharacterized protein</fullName>
    </submittedName>
</protein>
<proteinExistence type="predicted"/>
<keyword evidence="2" id="KW-1185">Reference proteome</keyword>
<sequence length="188" mass="21097">MSLKANLHTQTLDTVRHALSRVSIEQQTRIVDKLALDLRAMAAGLTSATDPVEALFSTRKQIDELRTGLARDFEAIRKNKVDAAADVMKRVFMTRSRIEEEIFLCRQTMRALTENTRAIELRQRGGLTEAEIARIAPDPEPGMEYFAAEAKLQALTDELDAIGKFFTNYDLSLLIGTRLEQYAPKIAA</sequence>
<reference evidence="1 2" key="1">
    <citation type="submission" date="2019-09" db="EMBL/GenBank/DDBJ databases">
        <title>Ecophysiology of the spiral-shaped methanotroph Methylospira mobilis as revealed by the complete genome sequence.</title>
        <authorList>
            <person name="Oshkin I.Y."/>
            <person name="Dedysh S.N."/>
            <person name="Miroshnikov K."/>
            <person name="Danilova O.V."/>
            <person name="Hakobyan A."/>
            <person name="Liesack W."/>
        </authorList>
    </citation>
    <scope>NUCLEOTIDE SEQUENCE [LARGE SCALE GENOMIC DNA]</scope>
    <source>
        <strain evidence="1 2">Shm1</strain>
    </source>
</reference>
<organism evidence="1 2">
    <name type="scientific">Candidatus Methylospira mobilis</name>
    <dbReference type="NCBI Taxonomy" id="1808979"/>
    <lineage>
        <taxon>Bacteria</taxon>
        <taxon>Pseudomonadati</taxon>
        <taxon>Pseudomonadota</taxon>
        <taxon>Gammaproteobacteria</taxon>
        <taxon>Methylococcales</taxon>
        <taxon>Methylococcaceae</taxon>
        <taxon>Candidatus Methylospira</taxon>
    </lineage>
</organism>
<dbReference type="Proteomes" id="UP000325755">
    <property type="component" value="Chromosome"/>
</dbReference>
<evidence type="ECO:0000313" key="2">
    <source>
        <dbReference type="Proteomes" id="UP000325755"/>
    </source>
</evidence>